<accession>A0A2S9H2Y1</accession>
<name>A0A2S9H2Y1_9BURK</name>
<dbReference type="Proteomes" id="UP000237839">
    <property type="component" value="Unassembled WGS sequence"/>
</dbReference>
<dbReference type="InterPro" id="IPR050595">
    <property type="entry name" value="Bact_response_regulator"/>
</dbReference>
<dbReference type="SMART" id="SM00448">
    <property type="entry name" value="REC"/>
    <property type="match status" value="1"/>
</dbReference>
<keyword evidence="1 2" id="KW-0597">Phosphoprotein</keyword>
<dbReference type="AlphaFoldDB" id="A0A2S9H2Y1"/>
<dbReference type="GO" id="GO:0000160">
    <property type="term" value="P:phosphorelay signal transduction system"/>
    <property type="evidence" value="ECO:0007669"/>
    <property type="project" value="InterPro"/>
</dbReference>
<feature type="domain" description="Response regulatory" evidence="3">
    <location>
        <begin position="3"/>
        <end position="119"/>
    </location>
</feature>
<evidence type="ECO:0000313" key="5">
    <source>
        <dbReference type="Proteomes" id="UP000237839"/>
    </source>
</evidence>
<dbReference type="PROSITE" id="PS50110">
    <property type="entry name" value="RESPONSE_REGULATORY"/>
    <property type="match status" value="1"/>
</dbReference>
<proteinExistence type="predicted"/>
<dbReference type="RefSeq" id="WP_165794909.1">
    <property type="nucleotide sequence ID" value="NZ_PUGF01000003.1"/>
</dbReference>
<sequence length="137" mass="15366">MLKILLIEDSLILRERLGTLINAIPNAVLVAQADNEDHARTCLQQVQPDIAIIDLRLKRGSGLTLIEHINFMYSDITTIVLTNFVQREYQARCMALGAHYFFDKTKGSEACINLLTALCKHSCDVVPIAEMHRGIES</sequence>
<protein>
    <submittedName>
        <fullName evidence="4">Response regulator receiver domain</fullName>
    </submittedName>
</protein>
<evidence type="ECO:0000259" key="3">
    <source>
        <dbReference type="PROSITE" id="PS50110"/>
    </source>
</evidence>
<dbReference type="InterPro" id="IPR001789">
    <property type="entry name" value="Sig_transdc_resp-reg_receiver"/>
</dbReference>
<organism evidence="4 5">
    <name type="scientific">Solimicrobium silvestre</name>
    <dbReference type="NCBI Taxonomy" id="2099400"/>
    <lineage>
        <taxon>Bacteria</taxon>
        <taxon>Pseudomonadati</taxon>
        <taxon>Pseudomonadota</taxon>
        <taxon>Betaproteobacteria</taxon>
        <taxon>Burkholderiales</taxon>
        <taxon>Oxalobacteraceae</taxon>
        <taxon>Solimicrobium</taxon>
    </lineage>
</organism>
<evidence type="ECO:0000256" key="2">
    <source>
        <dbReference type="PROSITE-ProRule" id="PRU00169"/>
    </source>
</evidence>
<gene>
    <name evidence="4" type="ORF">S2091_0914</name>
</gene>
<feature type="modified residue" description="4-aspartylphosphate" evidence="2">
    <location>
        <position position="54"/>
    </location>
</feature>
<comment type="caution">
    <text evidence="4">The sequence shown here is derived from an EMBL/GenBank/DDBJ whole genome shotgun (WGS) entry which is preliminary data.</text>
</comment>
<reference evidence="4 5" key="1">
    <citation type="submission" date="2018-02" db="EMBL/GenBank/DDBJ databases">
        <title>Solimicrobium silvestre gen. nov., sp. nov., isolated from alpine forest soil.</title>
        <authorList>
            <person name="Margesin R."/>
            <person name="Albuquerque L."/>
            <person name="Zhang D.-C."/>
            <person name="Froufe H.J.C."/>
            <person name="Severino R."/>
            <person name="Roxo I."/>
            <person name="Egas C."/>
            <person name="Da Costa M.S."/>
        </authorList>
    </citation>
    <scope>NUCLEOTIDE SEQUENCE [LARGE SCALE GENOMIC DNA]</scope>
    <source>
        <strain evidence="4 5">S20-91</strain>
    </source>
</reference>
<dbReference type="CDD" id="cd00156">
    <property type="entry name" value="REC"/>
    <property type="match status" value="1"/>
</dbReference>
<dbReference type="SUPFAM" id="SSF52172">
    <property type="entry name" value="CheY-like"/>
    <property type="match status" value="1"/>
</dbReference>
<keyword evidence="5" id="KW-1185">Reference proteome</keyword>
<dbReference type="EMBL" id="PUGF01000003">
    <property type="protein sequence ID" value="PRC94293.1"/>
    <property type="molecule type" value="Genomic_DNA"/>
</dbReference>
<dbReference type="PANTHER" id="PTHR44591">
    <property type="entry name" value="STRESS RESPONSE REGULATOR PROTEIN 1"/>
    <property type="match status" value="1"/>
</dbReference>
<dbReference type="Gene3D" id="3.40.50.2300">
    <property type="match status" value="1"/>
</dbReference>
<evidence type="ECO:0000256" key="1">
    <source>
        <dbReference type="ARBA" id="ARBA00022553"/>
    </source>
</evidence>
<dbReference type="InterPro" id="IPR011006">
    <property type="entry name" value="CheY-like_superfamily"/>
</dbReference>
<dbReference type="Pfam" id="PF00072">
    <property type="entry name" value="Response_reg"/>
    <property type="match status" value="1"/>
</dbReference>
<evidence type="ECO:0000313" key="4">
    <source>
        <dbReference type="EMBL" id="PRC94293.1"/>
    </source>
</evidence>
<dbReference type="PANTHER" id="PTHR44591:SF23">
    <property type="entry name" value="CHEY SUBFAMILY"/>
    <property type="match status" value="1"/>
</dbReference>